<dbReference type="OrthoDB" id="185373at2759"/>
<feature type="repeat" description="PPR" evidence="2">
    <location>
        <begin position="237"/>
        <end position="271"/>
    </location>
</feature>
<feature type="repeat" description="PPR" evidence="2">
    <location>
        <begin position="339"/>
        <end position="373"/>
    </location>
</feature>
<keyword evidence="1" id="KW-0677">Repeat</keyword>
<dbReference type="Pfam" id="PF13041">
    <property type="entry name" value="PPR_2"/>
    <property type="match status" value="3"/>
</dbReference>
<sequence length="518" mass="58086">MISKLSEFREIKVINSYSHSLSTNCALLLLLLLHMNRGSREVERRILRLLHGQNTRTQLTQIHAHILRHHLHHSNQVISHFISICGSVNRMLYASLIFQHFQNPNIFLFNSMIKGYSLRGPYQNSVVFFSTMKRRGIWPDEFTFAPLLKACANLEDLEMGQGVHKHVLALGFGRFGSIRIGIVELYSGCGRMIDAKKVFDEMLHRDVIIWNLMVKGYSQSGNVDVGLGLFRKMGERTVVSWNLMISLLAQNGREKEALALFHEMRNGGFEPDEATVVTVLPVCAQLGELDLGKWIHSYAKSKGLYPNLASVGNALVDFFGKSGDLETAITIFNDMPRKNVVSWNAAISNCAFNGKGELGVQLFDEMLDEGVRPNDSTYVGVFSMLCTCRFGPKRGDLFDSMIANHDIEPTIEHYGCMVDLLGRGGCPKEAHKLVETMTMEPNAAIWGALVSACRTHGEMELAEYALKELIKLEPWNSGNYVLLSNIYADRGKWEDVEKVRVLMSGNSIKKAPGQSTIV</sequence>
<comment type="caution">
    <text evidence="3">The sequence shown here is derived from an EMBL/GenBank/DDBJ whole genome shotgun (WGS) entry which is preliminary data.</text>
</comment>
<dbReference type="InterPro" id="IPR046960">
    <property type="entry name" value="PPR_At4g14850-like_plant"/>
</dbReference>
<dbReference type="Gene3D" id="1.25.40.10">
    <property type="entry name" value="Tetratricopeptide repeat domain"/>
    <property type="match status" value="3"/>
</dbReference>
<accession>A0A9J6AMY4</accession>
<dbReference type="AlphaFoldDB" id="A0A9J6AMY4"/>
<proteinExistence type="predicted"/>
<evidence type="ECO:0008006" key="5">
    <source>
        <dbReference type="Google" id="ProtNLM"/>
    </source>
</evidence>
<gene>
    <name evidence="3" type="ORF">H5410_011207</name>
</gene>
<protein>
    <recommendedName>
        <fullName evidence="5">Pentatricopeptide repeat-containing protein</fullName>
    </recommendedName>
</protein>
<evidence type="ECO:0000313" key="3">
    <source>
        <dbReference type="EMBL" id="KAG5625989.1"/>
    </source>
</evidence>
<dbReference type="GO" id="GO:0009451">
    <property type="term" value="P:RNA modification"/>
    <property type="evidence" value="ECO:0007669"/>
    <property type="project" value="InterPro"/>
</dbReference>
<evidence type="ECO:0000256" key="1">
    <source>
        <dbReference type="ARBA" id="ARBA00022737"/>
    </source>
</evidence>
<dbReference type="InterPro" id="IPR011990">
    <property type="entry name" value="TPR-like_helical_dom_sf"/>
</dbReference>
<feature type="repeat" description="PPR" evidence="2">
    <location>
        <begin position="105"/>
        <end position="139"/>
    </location>
</feature>
<dbReference type="FunFam" id="1.25.40.10:FF:000242">
    <property type="entry name" value="Pentatricopeptide repeat-containing protein"/>
    <property type="match status" value="1"/>
</dbReference>
<dbReference type="EMBL" id="JACXVP010000002">
    <property type="protein sequence ID" value="KAG5625989.1"/>
    <property type="molecule type" value="Genomic_DNA"/>
</dbReference>
<dbReference type="PANTHER" id="PTHR47926">
    <property type="entry name" value="PENTATRICOPEPTIDE REPEAT-CONTAINING PROTEIN"/>
    <property type="match status" value="1"/>
</dbReference>
<dbReference type="GO" id="GO:0003723">
    <property type="term" value="F:RNA binding"/>
    <property type="evidence" value="ECO:0007669"/>
    <property type="project" value="InterPro"/>
</dbReference>
<name>A0A9J6AMY4_SOLCO</name>
<dbReference type="Proteomes" id="UP000824120">
    <property type="component" value="Chromosome 2"/>
</dbReference>
<dbReference type="InterPro" id="IPR046848">
    <property type="entry name" value="E_motif"/>
</dbReference>
<dbReference type="PROSITE" id="PS51375">
    <property type="entry name" value="PPR"/>
    <property type="match status" value="4"/>
</dbReference>
<organism evidence="3 4">
    <name type="scientific">Solanum commersonii</name>
    <name type="common">Commerson's wild potato</name>
    <name type="synonym">Commerson's nightshade</name>
    <dbReference type="NCBI Taxonomy" id="4109"/>
    <lineage>
        <taxon>Eukaryota</taxon>
        <taxon>Viridiplantae</taxon>
        <taxon>Streptophyta</taxon>
        <taxon>Embryophyta</taxon>
        <taxon>Tracheophyta</taxon>
        <taxon>Spermatophyta</taxon>
        <taxon>Magnoliopsida</taxon>
        <taxon>eudicotyledons</taxon>
        <taxon>Gunneridae</taxon>
        <taxon>Pentapetalae</taxon>
        <taxon>asterids</taxon>
        <taxon>lamiids</taxon>
        <taxon>Solanales</taxon>
        <taxon>Solanaceae</taxon>
        <taxon>Solanoideae</taxon>
        <taxon>Solaneae</taxon>
        <taxon>Solanum</taxon>
    </lineage>
</organism>
<dbReference type="Pfam" id="PF01535">
    <property type="entry name" value="PPR"/>
    <property type="match status" value="3"/>
</dbReference>
<dbReference type="PANTHER" id="PTHR47926:SF540">
    <property type="entry name" value="PENTATRICOPEPTIDE REPEAT-CONTAINING PROTEIN"/>
    <property type="match status" value="1"/>
</dbReference>
<keyword evidence="4" id="KW-1185">Reference proteome</keyword>
<reference evidence="3 4" key="1">
    <citation type="submission" date="2020-09" db="EMBL/GenBank/DDBJ databases">
        <title>De no assembly of potato wild relative species, Solanum commersonii.</title>
        <authorList>
            <person name="Cho K."/>
        </authorList>
    </citation>
    <scope>NUCLEOTIDE SEQUENCE [LARGE SCALE GENOMIC DNA]</scope>
    <source>
        <strain evidence="3">LZ3.2</strain>
        <tissue evidence="3">Leaf</tissue>
    </source>
</reference>
<evidence type="ECO:0000256" key="2">
    <source>
        <dbReference type="PROSITE-ProRule" id="PRU00708"/>
    </source>
</evidence>
<dbReference type="FunFam" id="1.25.40.10:FF:000921">
    <property type="entry name" value="Pentatricopeptide repeat-containing protein At5g48910"/>
    <property type="match status" value="1"/>
</dbReference>
<dbReference type="Pfam" id="PF20431">
    <property type="entry name" value="E_motif"/>
    <property type="match status" value="1"/>
</dbReference>
<evidence type="ECO:0000313" key="4">
    <source>
        <dbReference type="Proteomes" id="UP000824120"/>
    </source>
</evidence>
<feature type="repeat" description="PPR" evidence="2">
    <location>
        <begin position="206"/>
        <end position="236"/>
    </location>
</feature>
<dbReference type="NCBIfam" id="TIGR00756">
    <property type="entry name" value="PPR"/>
    <property type="match status" value="4"/>
</dbReference>
<dbReference type="InterPro" id="IPR002885">
    <property type="entry name" value="PPR_rpt"/>
</dbReference>